<sequence length="59" mass="6780">MLFFLRFVSVLQNLAVRISLCFSNCSTRYSVSVPVKNGFLLRLSSKLHENEYVMLASCF</sequence>
<dbReference type="AlphaFoldDB" id="A0A0L8G3V5"/>
<name>A0A0L8G3V5_OCTBM</name>
<organism evidence="2">
    <name type="scientific">Octopus bimaculoides</name>
    <name type="common">California two-spotted octopus</name>
    <dbReference type="NCBI Taxonomy" id="37653"/>
    <lineage>
        <taxon>Eukaryota</taxon>
        <taxon>Metazoa</taxon>
        <taxon>Spiralia</taxon>
        <taxon>Lophotrochozoa</taxon>
        <taxon>Mollusca</taxon>
        <taxon>Cephalopoda</taxon>
        <taxon>Coleoidea</taxon>
        <taxon>Octopodiformes</taxon>
        <taxon>Octopoda</taxon>
        <taxon>Incirrata</taxon>
        <taxon>Octopodidae</taxon>
        <taxon>Octopus</taxon>
    </lineage>
</organism>
<accession>A0A0L8G3V5</accession>
<keyword evidence="1" id="KW-0732">Signal</keyword>
<feature type="chain" id="PRO_5005582718" evidence="1">
    <location>
        <begin position="24"/>
        <end position="59"/>
    </location>
</feature>
<evidence type="ECO:0000256" key="1">
    <source>
        <dbReference type="SAM" id="SignalP"/>
    </source>
</evidence>
<proteinExistence type="predicted"/>
<dbReference type="EMBL" id="KQ424257">
    <property type="protein sequence ID" value="KOF71260.1"/>
    <property type="molecule type" value="Genomic_DNA"/>
</dbReference>
<evidence type="ECO:0000313" key="2">
    <source>
        <dbReference type="EMBL" id="KOF71260.1"/>
    </source>
</evidence>
<gene>
    <name evidence="2" type="ORF">OCBIM_22001296mg</name>
</gene>
<reference evidence="2" key="1">
    <citation type="submission" date="2015-07" db="EMBL/GenBank/DDBJ databases">
        <title>MeaNS - Measles Nucleotide Surveillance Program.</title>
        <authorList>
            <person name="Tran T."/>
            <person name="Druce J."/>
        </authorList>
    </citation>
    <scope>NUCLEOTIDE SEQUENCE</scope>
    <source>
        <strain evidence="2">UCB-OBI-ISO-001</strain>
        <tissue evidence="2">Gonad</tissue>
    </source>
</reference>
<protein>
    <submittedName>
        <fullName evidence="2">Uncharacterized protein</fullName>
    </submittedName>
</protein>
<feature type="signal peptide" evidence="1">
    <location>
        <begin position="1"/>
        <end position="23"/>
    </location>
</feature>